<keyword evidence="2" id="KW-1185">Reference proteome</keyword>
<evidence type="ECO:0000313" key="1">
    <source>
        <dbReference type="EMBL" id="GIY58238.1"/>
    </source>
</evidence>
<dbReference type="Proteomes" id="UP001054945">
    <property type="component" value="Unassembled WGS sequence"/>
</dbReference>
<accession>A0AAV4UKC6</accession>
<dbReference type="EMBL" id="BPLR01013042">
    <property type="protein sequence ID" value="GIY58238.1"/>
    <property type="molecule type" value="Genomic_DNA"/>
</dbReference>
<sequence length="84" mass="9656">MEPGSRPIEAWNDVSYDAVRVRAYKRHWSSLGAKKNSKSATCGTTVDAEDRIILRFAVADEIFCRREILRSKEEQEKMSTHLNV</sequence>
<protein>
    <submittedName>
        <fullName evidence="1">Uncharacterized protein</fullName>
    </submittedName>
</protein>
<gene>
    <name evidence="1" type="ORF">CEXT_750361</name>
</gene>
<evidence type="ECO:0000313" key="2">
    <source>
        <dbReference type="Proteomes" id="UP001054945"/>
    </source>
</evidence>
<organism evidence="1 2">
    <name type="scientific">Caerostris extrusa</name>
    <name type="common">Bark spider</name>
    <name type="synonym">Caerostris bankana</name>
    <dbReference type="NCBI Taxonomy" id="172846"/>
    <lineage>
        <taxon>Eukaryota</taxon>
        <taxon>Metazoa</taxon>
        <taxon>Ecdysozoa</taxon>
        <taxon>Arthropoda</taxon>
        <taxon>Chelicerata</taxon>
        <taxon>Arachnida</taxon>
        <taxon>Araneae</taxon>
        <taxon>Araneomorphae</taxon>
        <taxon>Entelegynae</taxon>
        <taxon>Araneoidea</taxon>
        <taxon>Araneidae</taxon>
        <taxon>Caerostris</taxon>
    </lineage>
</organism>
<proteinExistence type="predicted"/>
<dbReference type="AlphaFoldDB" id="A0AAV4UKC6"/>
<reference evidence="1 2" key="1">
    <citation type="submission" date="2021-06" db="EMBL/GenBank/DDBJ databases">
        <title>Caerostris extrusa draft genome.</title>
        <authorList>
            <person name="Kono N."/>
            <person name="Arakawa K."/>
        </authorList>
    </citation>
    <scope>NUCLEOTIDE SEQUENCE [LARGE SCALE GENOMIC DNA]</scope>
</reference>
<name>A0AAV4UKC6_CAEEX</name>
<comment type="caution">
    <text evidence="1">The sequence shown here is derived from an EMBL/GenBank/DDBJ whole genome shotgun (WGS) entry which is preliminary data.</text>
</comment>